<proteinExistence type="predicted"/>
<keyword evidence="2" id="KW-1185">Reference proteome</keyword>
<accession>A0A1I7ZPE5</accession>
<reference evidence="3" key="1">
    <citation type="submission" date="2016-11" db="UniProtKB">
        <authorList>
            <consortium name="WormBaseParasite"/>
        </authorList>
    </citation>
    <scope>IDENTIFICATION</scope>
</reference>
<name>A0A1I7ZPE5_9BILA</name>
<dbReference type="WBParaSite" id="L893_g28606.t1">
    <property type="protein sequence ID" value="L893_g28606.t1"/>
    <property type="gene ID" value="L893_g28606"/>
</dbReference>
<feature type="compositionally biased region" description="Polar residues" evidence="1">
    <location>
        <begin position="62"/>
        <end position="73"/>
    </location>
</feature>
<evidence type="ECO:0000313" key="3">
    <source>
        <dbReference type="WBParaSite" id="L893_g28606.t1"/>
    </source>
</evidence>
<feature type="region of interest" description="Disordered" evidence="1">
    <location>
        <begin position="54"/>
        <end position="73"/>
    </location>
</feature>
<evidence type="ECO:0000256" key="1">
    <source>
        <dbReference type="SAM" id="MobiDB-lite"/>
    </source>
</evidence>
<protein>
    <submittedName>
        <fullName evidence="3">Transposase</fullName>
    </submittedName>
</protein>
<organism evidence="2 3">
    <name type="scientific">Steinernema glaseri</name>
    <dbReference type="NCBI Taxonomy" id="37863"/>
    <lineage>
        <taxon>Eukaryota</taxon>
        <taxon>Metazoa</taxon>
        <taxon>Ecdysozoa</taxon>
        <taxon>Nematoda</taxon>
        <taxon>Chromadorea</taxon>
        <taxon>Rhabditida</taxon>
        <taxon>Tylenchina</taxon>
        <taxon>Panagrolaimomorpha</taxon>
        <taxon>Strongyloidoidea</taxon>
        <taxon>Steinernematidae</taxon>
        <taxon>Steinernema</taxon>
    </lineage>
</organism>
<evidence type="ECO:0000313" key="2">
    <source>
        <dbReference type="Proteomes" id="UP000095287"/>
    </source>
</evidence>
<sequence>MASPRIHRVGKTAYAKETEEIVTDGGITMRSHKSCKEYGTALLWSPRPQLVYDNEAEKRKQGGTTISRSSHVS</sequence>
<dbReference type="AlphaFoldDB" id="A0A1I7ZPE5"/>
<dbReference type="Proteomes" id="UP000095287">
    <property type="component" value="Unplaced"/>
</dbReference>